<accession>A0ABW2S183</accession>
<dbReference type="InterPro" id="IPR003099">
    <property type="entry name" value="Prephen_DH"/>
</dbReference>
<protein>
    <submittedName>
        <fullName evidence="4">Prephenate dehydrogenase/arogenate dehydrogenase family protein</fullName>
    </submittedName>
</protein>
<dbReference type="PROSITE" id="PS51176">
    <property type="entry name" value="PDH_ADH"/>
    <property type="match status" value="1"/>
</dbReference>
<evidence type="ECO:0000256" key="2">
    <source>
        <dbReference type="ARBA" id="ARBA00023002"/>
    </source>
</evidence>
<comment type="caution">
    <text evidence="4">The sequence shown here is derived from an EMBL/GenBank/DDBJ whole genome shotgun (WGS) entry which is preliminary data.</text>
</comment>
<dbReference type="Pfam" id="PF20463">
    <property type="entry name" value="PDH_C"/>
    <property type="match status" value="1"/>
</dbReference>
<dbReference type="InterPro" id="IPR050812">
    <property type="entry name" value="Preph/Arog_dehydrog"/>
</dbReference>
<dbReference type="Pfam" id="PF02153">
    <property type="entry name" value="PDH_N"/>
    <property type="match status" value="1"/>
</dbReference>
<reference evidence="5" key="1">
    <citation type="journal article" date="2019" name="Int. J. Syst. Evol. Microbiol.">
        <title>The Global Catalogue of Microorganisms (GCM) 10K type strain sequencing project: providing services to taxonomists for standard genome sequencing and annotation.</title>
        <authorList>
            <consortium name="The Broad Institute Genomics Platform"/>
            <consortium name="The Broad Institute Genome Sequencing Center for Infectious Disease"/>
            <person name="Wu L."/>
            <person name="Ma J."/>
        </authorList>
    </citation>
    <scope>NUCLEOTIDE SEQUENCE [LARGE SCALE GENOMIC DNA]</scope>
    <source>
        <strain evidence="5">ICMP 19430</strain>
    </source>
</reference>
<dbReference type="Proteomes" id="UP001596484">
    <property type="component" value="Unassembled WGS sequence"/>
</dbReference>
<dbReference type="SUPFAM" id="SSF51735">
    <property type="entry name" value="NAD(P)-binding Rossmann-fold domains"/>
    <property type="match status" value="1"/>
</dbReference>
<dbReference type="Gene3D" id="1.10.3660.10">
    <property type="entry name" value="6-phosphogluconate dehydrogenase C-terminal like domain"/>
    <property type="match status" value="1"/>
</dbReference>
<evidence type="ECO:0000313" key="5">
    <source>
        <dbReference type="Proteomes" id="UP001596484"/>
    </source>
</evidence>
<dbReference type="InterPro" id="IPR036291">
    <property type="entry name" value="NAD(P)-bd_dom_sf"/>
</dbReference>
<dbReference type="InterPro" id="IPR046825">
    <property type="entry name" value="PDH_C"/>
</dbReference>
<feature type="domain" description="Prephenate/arogenate dehydrogenase" evidence="3">
    <location>
        <begin position="8"/>
        <end position="293"/>
    </location>
</feature>
<dbReference type="Gene3D" id="3.40.50.720">
    <property type="entry name" value="NAD(P)-binding Rossmann-like Domain"/>
    <property type="match status" value="1"/>
</dbReference>
<dbReference type="RefSeq" id="WP_378407254.1">
    <property type="nucleotide sequence ID" value="NZ_JBHTCS010000022.1"/>
</dbReference>
<evidence type="ECO:0000256" key="1">
    <source>
        <dbReference type="ARBA" id="ARBA00007964"/>
    </source>
</evidence>
<dbReference type="InterPro" id="IPR046826">
    <property type="entry name" value="PDH_N"/>
</dbReference>
<sequence length="310" mass="31944">MSCAPTIGRVVVAGGAGAVGALFAERLQESGNDVVIVDLAAPVPAHRGTRFMRGDVGDPGAEVTDLVRAADAVLLAVPERVALVAIGRLAGALRPDALIADTLSVKATVVPALRAAALVAGKEAEALSLNPMFAPSLGFAGHPVASVVVRDGRRGRALCNLIEQWGARVVTVTADQHDRVAAAAQALTHAAVIAFGAALAELDVDIADLDRMGPPPHTALLSLLARIASGAPEVYWDVQAANPHAPAARRALARGMSRLTGVVEDGDRAAFGDLLNRLCGVLGPLRGAYRERSAQGLRAMTTNLTKETLE</sequence>
<evidence type="ECO:0000259" key="3">
    <source>
        <dbReference type="PROSITE" id="PS51176"/>
    </source>
</evidence>
<comment type="similarity">
    <text evidence="1">Belongs to the prephenate/arogenate dehydrogenase family.</text>
</comment>
<dbReference type="EMBL" id="JBHTCS010000022">
    <property type="protein sequence ID" value="MFC7449857.1"/>
    <property type="molecule type" value="Genomic_DNA"/>
</dbReference>
<dbReference type="SUPFAM" id="SSF48179">
    <property type="entry name" value="6-phosphogluconate dehydrogenase C-terminal domain-like"/>
    <property type="match status" value="1"/>
</dbReference>
<dbReference type="PANTHER" id="PTHR21363">
    <property type="entry name" value="PREPHENATE DEHYDROGENASE"/>
    <property type="match status" value="1"/>
</dbReference>
<organism evidence="4 5">
    <name type="scientific">Rhodococcus daqingensis</name>
    <dbReference type="NCBI Taxonomy" id="2479363"/>
    <lineage>
        <taxon>Bacteria</taxon>
        <taxon>Bacillati</taxon>
        <taxon>Actinomycetota</taxon>
        <taxon>Actinomycetes</taxon>
        <taxon>Mycobacteriales</taxon>
        <taxon>Nocardiaceae</taxon>
        <taxon>Rhodococcus</taxon>
    </lineage>
</organism>
<keyword evidence="2" id="KW-0560">Oxidoreductase</keyword>
<dbReference type="InterPro" id="IPR008927">
    <property type="entry name" value="6-PGluconate_DH-like_C_sf"/>
</dbReference>
<proteinExistence type="inferred from homology"/>
<dbReference type="PANTHER" id="PTHR21363:SF0">
    <property type="entry name" value="PREPHENATE DEHYDROGENASE [NADP(+)]"/>
    <property type="match status" value="1"/>
</dbReference>
<gene>
    <name evidence="4" type="ORF">ACFQS9_18325</name>
</gene>
<keyword evidence="5" id="KW-1185">Reference proteome</keyword>
<evidence type="ECO:0000313" key="4">
    <source>
        <dbReference type="EMBL" id="MFC7449857.1"/>
    </source>
</evidence>
<name>A0ABW2S183_9NOCA</name>